<keyword evidence="15" id="KW-1185">Reference proteome</keyword>
<evidence type="ECO:0000313" key="14">
    <source>
        <dbReference type="EMBL" id="EJL70476.1"/>
    </source>
</evidence>
<comment type="similarity">
    <text evidence="2 11 12">Belongs to the ATPase A chain family.</text>
</comment>
<feature type="transmembrane region" description="Helical" evidence="11">
    <location>
        <begin position="209"/>
        <end position="229"/>
    </location>
</feature>
<comment type="caution">
    <text evidence="14">The sequence shown here is derived from an EMBL/GenBank/DDBJ whole genome shotgun (WGS) entry which is preliminary data.</text>
</comment>
<evidence type="ECO:0000256" key="5">
    <source>
        <dbReference type="ARBA" id="ARBA00022692"/>
    </source>
</evidence>
<dbReference type="PANTHER" id="PTHR11410">
    <property type="entry name" value="ATP SYNTHASE SUBUNIT A"/>
    <property type="match status" value="1"/>
</dbReference>
<keyword evidence="3 11" id="KW-0813">Transport</keyword>
<keyword evidence="9 11" id="KW-0472">Membrane</keyword>
<feature type="chain" id="PRO_5003763008" description="ATP synthase subunit a" evidence="13">
    <location>
        <begin position="24"/>
        <end position="376"/>
    </location>
</feature>
<evidence type="ECO:0000256" key="4">
    <source>
        <dbReference type="ARBA" id="ARBA00022547"/>
    </source>
</evidence>
<dbReference type="Pfam" id="PF00119">
    <property type="entry name" value="ATP-synt_A"/>
    <property type="match status" value="1"/>
</dbReference>
<evidence type="ECO:0000256" key="2">
    <source>
        <dbReference type="ARBA" id="ARBA00006810"/>
    </source>
</evidence>
<dbReference type="PANTHER" id="PTHR11410:SF0">
    <property type="entry name" value="ATP SYNTHASE SUBUNIT A"/>
    <property type="match status" value="1"/>
</dbReference>
<keyword evidence="10 11" id="KW-0066">ATP synthesis</keyword>
<feature type="transmembrane region" description="Helical" evidence="11">
    <location>
        <begin position="293"/>
        <end position="318"/>
    </location>
</feature>
<dbReference type="AlphaFoldDB" id="J3CFP7"/>
<evidence type="ECO:0000256" key="7">
    <source>
        <dbReference type="ARBA" id="ARBA00022989"/>
    </source>
</evidence>
<evidence type="ECO:0000256" key="12">
    <source>
        <dbReference type="RuleBase" id="RU000483"/>
    </source>
</evidence>
<feature type="transmembrane region" description="Helical" evidence="11">
    <location>
        <begin position="235"/>
        <end position="257"/>
    </location>
</feature>
<evidence type="ECO:0000256" key="13">
    <source>
        <dbReference type="SAM" id="SignalP"/>
    </source>
</evidence>
<dbReference type="RefSeq" id="WP_007844724.1">
    <property type="nucleotide sequence ID" value="NZ_AKJY01000054.1"/>
</dbReference>
<keyword evidence="11" id="KW-1003">Cell membrane</keyword>
<dbReference type="GO" id="GO:0005886">
    <property type="term" value="C:plasma membrane"/>
    <property type="evidence" value="ECO:0007669"/>
    <property type="project" value="UniProtKB-SubCell"/>
</dbReference>
<keyword evidence="4 11" id="KW-0138">CF(0)</keyword>
<dbReference type="Gene3D" id="1.20.120.220">
    <property type="entry name" value="ATP synthase, F0 complex, subunit A"/>
    <property type="match status" value="1"/>
</dbReference>
<dbReference type="SUPFAM" id="SSF81336">
    <property type="entry name" value="F1F0 ATP synthase subunit A"/>
    <property type="match status" value="1"/>
</dbReference>
<evidence type="ECO:0000256" key="8">
    <source>
        <dbReference type="ARBA" id="ARBA00023065"/>
    </source>
</evidence>
<dbReference type="EMBL" id="AKJY01000054">
    <property type="protein sequence ID" value="EJL70476.1"/>
    <property type="molecule type" value="Genomic_DNA"/>
</dbReference>
<keyword evidence="6 11" id="KW-0375">Hydrogen ion transport</keyword>
<dbReference type="Proteomes" id="UP000007509">
    <property type="component" value="Unassembled WGS sequence"/>
</dbReference>
<dbReference type="GO" id="GO:0045259">
    <property type="term" value="C:proton-transporting ATP synthase complex"/>
    <property type="evidence" value="ECO:0007669"/>
    <property type="project" value="UniProtKB-KW"/>
</dbReference>
<dbReference type="HAMAP" id="MF_01393">
    <property type="entry name" value="ATP_synth_a_bact"/>
    <property type="match status" value="1"/>
</dbReference>
<feature type="signal peptide" evidence="13">
    <location>
        <begin position="1"/>
        <end position="23"/>
    </location>
</feature>
<dbReference type="NCBIfam" id="TIGR01131">
    <property type="entry name" value="ATP_synt_6_or_A"/>
    <property type="match status" value="1"/>
</dbReference>
<dbReference type="CDD" id="cd00310">
    <property type="entry name" value="ATP-synt_Fo_a_6"/>
    <property type="match status" value="1"/>
</dbReference>
<evidence type="ECO:0000256" key="9">
    <source>
        <dbReference type="ARBA" id="ARBA00023136"/>
    </source>
</evidence>
<evidence type="ECO:0000256" key="6">
    <source>
        <dbReference type="ARBA" id="ARBA00022781"/>
    </source>
</evidence>
<keyword evidence="7 11" id="KW-1133">Transmembrane helix</keyword>
<evidence type="ECO:0000313" key="15">
    <source>
        <dbReference type="Proteomes" id="UP000007509"/>
    </source>
</evidence>
<proteinExistence type="inferred from homology"/>
<reference evidence="14 15" key="1">
    <citation type="journal article" date="2012" name="J. Bacteriol.">
        <title>Twenty-one genome sequences from Pseudomonas species and 19 genome sequences from diverse bacteria isolated from the rhizosphere and endosphere of Populus deltoides.</title>
        <authorList>
            <person name="Brown S.D."/>
            <person name="Utturkar S.M."/>
            <person name="Klingeman D.M."/>
            <person name="Johnson C.M."/>
            <person name="Martin S.L."/>
            <person name="Land M.L."/>
            <person name="Lu T.Y."/>
            <person name="Schadt C.W."/>
            <person name="Doktycz M.J."/>
            <person name="Pelletier D.A."/>
        </authorList>
    </citation>
    <scope>NUCLEOTIDE SEQUENCE [LARGE SCALE GENOMIC DNA]</scope>
    <source>
        <strain evidence="14 15">CF314</strain>
    </source>
</reference>
<sequence>MNRKISSLFFAFLFVFISGLATAQHESEGEKSAEKVEHTEAGESFNATKMIMEHIGDSNEWHLWTTKDENGEEHHVSVPLPVIIKDNTGWHTFLSSEMAHGHEHEGYTLEEGQVVSTKGIEKATLFSMISGKQKSDKVFFDLSITKNAASMFLSVIFMLIVFIGMARGYKKSQLPKGIGKVMEPVIVFIRDEVAIPNIGSVKYKRYMPYLLTAFFFIWFNNLFGLIPFFPGGSNLTGNIAITAVLAIITLLITLFSANKDYWKHIFMPPVPILLYPIMVPIEIIGIFTKPFALMMRLFANITAGHIMILAIISLIFIFKSPFLGFASVPLALFVSVLELLVAALQAYIFTVLSALFIGIAVAEHEHEHGHHEEHAH</sequence>
<evidence type="ECO:0000256" key="3">
    <source>
        <dbReference type="ARBA" id="ARBA00022448"/>
    </source>
</evidence>
<feature type="transmembrane region" description="Helical" evidence="11">
    <location>
        <begin position="269"/>
        <end position="287"/>
    </location>
</feature>
<dbReference type="PATRIC" id="fig|1144316.3.peg.2828"/>
<accession>J3CFP7</accession>
<comment type="subcellular location">
    <subcellularLocation>
        <location evidence="11 12">Cell membrane</location>
        <topology evidence="11 12">Multi-pass membrane protein</topology>
    </subcellularLocation>
    <subcellularLocation>
        <location evidence="1">Membrane</location>
        <topology evidence="1">Multi-pass membrane protein</topology>
    </subcellularLocation>
</comment>
<name>J3CFP7_9FLAO</name>
<evidence type="ECO:0000256" key="1">
    <source>
        <dbReference type="ARBA" id="ARBA00004141"/>
    </source>
</evidence>
<evidence type="ECO:0000256" key="10">
    <source>
        <dbReference type="ARBA" id="ARBA00023310"/>
    </source>
</evidence>
<dbReference type="OrthoDB" id="9809130at2"/>
<dbReference type="GO" id="GO:0046933">
    <property type="term" value="F:proton-transporting ATP synthase activity, rotational mechanism"/>
    <property type="evidence" value="ECO:0007669"/>
    <property type="project" value="UniProtKB-UniRule"/>
</dbReference>
<keyword evidence="5 11" id="KW-0812">Transmembrane</keyword>
<evidence type="ECO:0000256" key="11">
    <source>
        <dbReference type="HAMAP-Rule" id="MF_01393"/>
    </source>
</evidence>
<keyword evidence="13" id="KW-0732">Signal</keyword>
<dbReference type="InterPro" id="IPR045083">
    <property type="entry name" value="ATP_synth_F0_asu_bact/mt"/>
</dbReference>
<dbReference type="InterPro" id="IPR000568">
    <property type="entry name" value="ATP_synth_F0_asu"/>
</dbReference>
<organism evidence="14 15">
    <name type="scientific">Chryseobacterium populi</name>
    <dbReference type="NCBI Taxonomy" id="1144316"/>
    <lineage>
        <taxon>Bacteria</taxon>
        <taxon>Pseudomonadati</taxon>
        <taxon>Bacteroidota</taxon>
        <taxon>Flavobacteriia</taxon>
        <taxon>Flavobacteriales</taxon>
        <taxon>Weeksellaceae</taxon>
        <taxon>Chryseobacterium group</taxon>
        <taxon>Chryseobacterium</taxon>
    </lineage>
</organism>
<gene>
    <name evidence="11" type="primary">atpB</name>
    <name evidence="14" type="ORF">PMI13_02811</name>
</gene>
<comment type="function">
    <text evidence="11 12">Key component of the proton channel; it plays a direct role in the translocation of protons across the membrane.</text>
</comment>
<feature type="transmembrane region" description="Helical" evidence="11">
    <location>
        <begin position="330"/>
        <end position="361"/>
    </location>
</feature>
<feature type="transmembrane region" description="Helical" evidence="11">
    <location>
        <begin position="148"/>
        <end position="166"/>
    </location>
</feature>
<dbReference type="PRINTS" id="PR00123">
    <property type="entry name" value="ATPASEA"/>
</dbReference>
<protein>
    <recommendedName>
        <fullName evidence="11 12">ATP synthase subunit a</fullName>
    </recommendedName>
    <alternativeName>
        <fullName evidence="11">ATP synthase F0 sector subunit a</fullName>
    </alternativeName>
    <alternativeName>
        <fullName evidence="11">F-ATPase subunit 6</fullName>
    </alternativeName>
</protein>
<keyword evidence="8 11" id="KW-0406">Ion transport</keyword>
<dbReference type="InterPro" id="IPR035908">
    <property type="entry name" value="F0_ATP_A_sf"/>
</dbReference>